<dbReference type="Proteomes" id="UP000288716">
    <property type="component" value="Unassembled WGS sequence"/>
</dbReference>
<dbReference type="CDD" id="cd00037">
    <property type="entry name" value="CLECT"/>
    <property type="match status" value="1"/>
</dbReference>
<protein>
    <recommendedName>
        <fullName evidence="1">C-type lectin domain-containing protein</fullName>
    </recommendedName>
</protein>
<evidence type="ECO:0000313" key="3">
    <source>
        <dbReference type="Proteomes" id="UP000288716"/>
    </source>
</evidence>
<dbReference type="InterPro" id="IPR016186">
    <property type="entry name" value="C-type_lectin-like/link_sf"/>
</dbReference>
<dbReference type="InterPro" id="IPR050111">
    <property type="entry name" value="C-type_lectin/snaclec_domain"/>
</dbReference>
<name>A0A443RVY9_9ACAR</name>
<evidence type="ECO:0000259" key="1">
    <source>
        <dbReference type="PROSITE" id="PS50041"/>
    </source>
</evidence>
<gene>
    <name evidence="2" type="ORF">B4U80_12276</name>
</gene>
<comment type="caution">
    <text evidence="2">The sequence shown here is derived from an EMBL/GenBank/DDBJ whole genome shotgun (WGS) entry which is preliminary data.</text>
</comment>
<dbReference type="InterPro" id="IPR016187">
    <property type="entry name" value="CTDL_fold"/>
</dbReference>
<dbReference type="EMBL" id="NCKV01025159">
    <property type="protein sequence ID" value="RWS19537.1"/>
    <property type="molecule type" value="Genomic_DNA"/>
</dbReference>
<dbReference type="Pfam" id="PF00059">
    <property type="entry name" value="Lectin_C"/>
    <property type="match status" value="1"/>
</dbReference>
<proteinExistence type="predicted"/>
<reference evidence="2 3" key="1">
    <citation type="journal article" date="2018" name="Gigascience">
        <title>Genomes of trombidid mites reveal novel predicted allergens and laterally-transferred genes associated with secondary metabolism.</title>
        <authorList>
            <person name="Dong X."/>
            <person name="Chaisiri K."/>
            <person name="Xia D."/>
            <person name="Armstrong S.D."/>
            <person name="Fang Y."/>
            <person name="Donnelly M.J."/>
            <person name="Kadowaki T."/>
            <person name="McGarry J.W."/>
            <person name="Darby A.C."/>
            <person name="Makepeace B.L."/>
        </authorList>
    </citation>
    <scope>NUCLEOTIDE SEQUENCE [LARGE SCALE GENOMIC DNA]</scope>
    <source>
        <strain evidence="2">UoL-UT</strain>
    </source>
</reference>
<dbReference type="Gene3D" id="3.10.100.10">
    <property type="entry name" value="Mannose-Binding Protein A, subunit A"/>
    <property type="match status" value="1"/>
</dbReference>
<dbReference type="PANTHER" id="PTHR22803">
    <property type="entry name" value="MANNOSE, PHOSPHOLIPASE, LECTIN RECEPTOR RELATED"/>
    <property type="match status" value="1"/>
</dbReference>
<accession>A0A443RVY9</accession>
<dbReference type="PROSITE" id="PS50041">
    <property type="entry name" value="C_TYPE_LECTIN_2"/>
    <property type="match status" value="1"/>
</dbReference>
<keyword evidence="3" id="KW-1185">Reference proteome</keyword>
<evidence type="ECO:0000313" key="2">
    <source>
        <dbReference type="EMBL" id="RWS19537.1"/>
    </source>
</evidence>
<dbReference type="InterPro" id="IPR001304">
    <property type="entry name" value="C-type_lectin-like"/>
</dbReference>
<organism evidence="2 3">
    <name type="scientific">Leptotrombidium deliense</name>
    <dbReference type="NCBI Taxonomy" id="299467"/>
    <lineage>
        <taxon>Eukaryota</taxon>
        <taxon>Metazoa</taxon>
        <taxon>Ecdysozoa</taxon>
        <taxon>Arthropoda</taxon>
        <taxon>Chelicerata</taxon>
        <taxon>Arachnida</taxon>
        <taxon>Acari</taxon>
        <taxon>Acariformes</taxon>
        <taxon>Trombidiformes</taxon>
        <taxon>Prostigmata</taxon>
        <taxon>Anystina</taxon>
        <taxon>Parasitengona</taxon>
        <taxon>Trombiculoidea</taxon>
        <taxon>Trombiculidae</taxon>
        <taxon>Leptotrombidium</taxon>
    </lineage>
</organism>
<dbReference type="VEuPathDB" id="VectorBase:LDEU012503"/>
<dbReference type="OrthoDB" id="7962197at2759"/>
<feature type="domain" description="C-type lectin" evidence="1">
    <location>
        <begin position="1"/>
        <end position="89"/>
    </location>
</feature>
<sequence>MNASMVKIESKAENELIVKWHQANSGDTVYYWLAGRNVFVDDSIFQWTDGSPVAYANWMNGEPNTFNHKSGACINMWTHTGEWHDYYCSGYPYIRQLCEKKIDCTVLKKQDEETRNKFSNYCEKDIEYRVNEIYEKIDALKKFMYKYFGEDPNKLRNLLKNITSVKQ</sequence>
<dbReference type="STRING" id="299467.A0A443RVY9"/>
<dbReference type="SUPFAM" id="SSF56436">
    <property type="entry name" value="C-type lectin-like"/>
    <property type="match status" value="1"/>
</dbReference>
<dbReference type="AlphaFoldDB" id="A0A443RVY9"/>